<dbReference type="AlphaFoldDB" id="A0A4R6DT44"/>
<evidence type="ECO:0000313" key="3">
    <source>
        <dbReference type="EMBL" id="TDN47749.1"/>
    </source>
</evidence>
<gene>
    <name evidence="3" type="ORF">C7389_11858</name>
</gene>
<evidence type="ECO:0000259" key="2">
    <source>
        <dbReference type="Pfam" id="PF00881"/>
    </source>
</evidence>
<dbReference type="CDD" id="cd02142">
    <property type="entry name" value="McbC_SagB-like_oxidoreductase"/>
    <property type="match status" value="1"/>
</dbReference>
<proteinExistence type="predicted"/>
<dbReference type="Gene3D" id="3.40.109.10">
    <property type="entry name" value="NADH Oxidase"/>
    <property type="match status" value="2"/>
</dbReference>
<evidence type="ECO:0000256" key="1">
    <source>
        <dbReference type="SAM" id="MobiDB-lite"/>
    </source>
</evidence>
<keyword evidence="4" id="KW-1185">Reference proteome</keyword>
<dbReference type="PANTHER" id="PTHR42741:SF3">
    <property type="entry name" value="NITROREDUCTASE FAMILY PROTEIN"/>
    <property type="match status" value="1"/>
</dbReference>
<reference evidence="3 4" key="1">
    <citation type="submission" date="2019-03" db="EMBL/GenBank/DDBJ databases">
        <title>Genomic Encyclopedia of Type Strains, Phase IV (KMG-IV): sequencing the most valuable type-strain genomes for metagenomic binning, comparative biology and taxonomic classification.</title>
        <authorList>
            <person name="Goeker M."/>
        </authorList>
    </citation>
    <scope>NUCLEOTIDE SEQUENCE [LARGE SCALE GENOMIC DNA]</scope>
    <source>
        <strain evidence="3 4">DSM 12121</strain>
    </source>
</reference>
<dbReference type="EMBL" id="SNVV01000018">
    <property type="protein sequence ID" value="TDN47749.1"/>
    <property type="molecule type" value="Genomic_DNA"/>
</dbReference>
<feature type="region of interest" description="Disordered" evidence="1">
    <location>
        <begin position="1"/>
        <end position="37"/>
    </location>
</feature>
<dbReference type="Pfam" id="PF00881">
    <property type="entry name" value="Nitroreductase"/>
    <property type="match status" value="1"/>
</dbReference>
<dbReference type="InterPro" id="IPR000415">
    <property type="entry name" value="Nitroreductase-like"/>
</dbReference>
<dbReference type="Proteomes" id="UP000295129">
    <property type="component" value="Unassembled WGS sequence"/>
</dbReference>
<dbReference type="PANTHER" id="PTHR42741">
    <property type="entry name" value="NITROREDUCTASE FAMILY PROTEIN"/>
    <property type="match status" value="1"/>
</dbReference>
<dbReference type="InterPro" id="IPR029479">
    <property type="entry name" value="Nitroreductase"/>
</dbReference>
<accession>A0A4R6DT44</accession>
<comment type="caution">
    <text evidence="3">The sequence shown here is derived from an EMBL/GenBank/DDBJ whole genome shotgun (WGS) entry which is preliminary data.</text>
</comment>
<feature type="domain" description="Nitroreductase" evidence="2">
    <location>
        <begin position="371"/>
        <end position="571"/>
    </location>
</feature>
<dbReference type="RefSeq" id="WP_133594043.1">
    <property type="nucleotide sequence ID" value="NZ_SNVV01000018.1"/>
</dbReference>
<name>A0A4R6DT44_9RHOO</name>
<feature type="region of interest" description="Disordered" evidence="1">
    <location>
        <begin position="340"/>
        <end position="362"/>
    </location>
</feature>
<dbReference type="GO" id="GO:0016491">
    <property type="term" value="F:oxidoreductase activity"/>
    <property type="evidence" value="ECO:0007669"/>
    <property type="project" value="InterPro"/>
</dbReference>
<evidence type="ECO:0000313" key="4">
    <source>
        <dbReference type="Proteomes" id="UP000295129"/>
    </source>
</evidence>
<feature type="compositionally biased region" description="Low complexity" evidence="1">
    <location>
        <begin position="1"/>
        <end position="29"/>
    </location>
</feature>
<dbReference type="OrthoDB" id="9801593at2"/>
<sequence length="595" mass="63718">MTPTAQLAPLAEKPPAALPPAQQAATPPATHTSSPVPGVELSPALVVRIYHRRTKHRFQAYAASPSTLDWDSQPAPFRHYTGAPAVLLPLLADAPAGSPLQDALAAPYAGLTEPRPALAADLAGLGALLQLSLGLTGWKSLGPDRWAVRANPSSGNLHPVEAWVICRDFPGLADGVHHYRPEDHALECRAADAPGRARGGPRLAIALSSVMWREAWKYGERAFRYCQLDVGHAAGALRQAAAVLGWTLAEQPGVGSASLAARLGLDRSADYPYRRYQVSELEEPELLFAIGTDGSRPAAACGSELREAAATARWQGTASTIDPYPMFRWPVIGEVAAASRREDGDAAPAQALPPPSLRPQPATDASVAGIILGRRSAQRFAPDHILPRDRFAALLQAIKPHCAAPWDALADVSRLTPVLFVHRVEGLRPGIYVFVRESAAAAPLLARLQQRFAPERVAGLPPELDLRLLQEYEPVQLRRLARSLHCHQDIAANACFAVGLLAPFDSRIGAEPAAYRSLFREAGLIGQVLYLQAEALGLRGTGIGCYFDDPVHEALGLEGESYQSLYHFTIGLPVVDNRIETTPAYADRATPAASA</sequence>
<dbReference type="SUPFAM" id="SSF55469">
    <property type="entry name" value="FMN-dependent nitroreductase-like"/>
    <property type="match status" value="2"/>
</dbReference>
<organism evidence="3 4">
    <name type="scientific">Azoarcus indigens</name>
    <dbReference type="NCBI Taxonomy" id="29545"/>
    <lineage>
        <taxon>Bacteria</taxon>
        <taxon>Pseudomonadati</taxon>
        <taxon>Pseudomonadota</taxon>
        <taxon>Betaproteobacteria</taxon>
        <taxon>Rhodocyclales</taxon>
        <taxon>Zoogloeaceae</taxon>
        <taxon>Azoarcus</taxon>
    </lineage>
</organism>
<protein>
    <submittedName>
        <fullName evidence="3">SagB-type dehydrogenase family enzyme</fullName>
    </submittedName>
</protein>